<evidence type="ECO:0000256" key="6">
    <source>
        <dbReference type="RuleBase" id="RU363076"/>
    </source>
</evidence>
<keyword evidence="5 6" id="KW-0472">Membrane</keyword>
<protein>
    <recommendedName>
        <fullName evidence="6">SURF1-like protein</fullName>
    </recommendedName>
</protein>
<organism evidence="7 8">
    <name type="scientific">Marinobacter adhaerens</name>
    <dbReference type="NCBI Taxonomy" id="1033846"/>
    <lineage>
        <taxon>Bacteria</taxon>
        <taxon>Pseudomonadati</taxon>
        <taxon>Pseudomonadota</taxon>
        <taxon>Gammaproteobacteria</taxon>
        <taxon>Pseudomonadales</taxon>
        <taxon>Marinobacteraceae</taxon>
        <taxon>Marinobacter</taxon>
    </lineage>
</organism>
<name>A0A851I1S7_9GAMM</name>
<evidence type="ECO:0000256" key="2">
    <source>
        <dbReference type="ARBA" id="ARBA00007165"/>
    </source>
</evidence>
<gene>
    <name evidence="7" type="ORF">HLV39_11245</name>
</gene>
<keyword evidence="6" id="KW-1003">Cell membrane</keyword>
<dbReference type="PANTHER" id="PTHR23427">
    <property type="entry name" value="SURFEIT LOCUS PROTEIN"/>
    <property type="match status" value="1"/>
</dbReference>
<proteinExistence type="inferred from homology"/>
<keyword evidence="3 6" id="KW-0812">Transmembrane</keyword>
<feature type="transmembrane region" description="Helical" evidence="6">
    <location>
        <begin position="211"/>
        <end position="233"/>
    </location>
</feature>
<dbReference type="Proteomes" id="UP000536442">
    <property type="component" value="Unassembled WGS sequence"/>
</dbReference>
<evidence type="ECO:0000256" key="3">
    <source>
        <dbReference type="ARBA" id="ARBA00022692"/>
    </source>
</evidence>
<dbReference type="PROSITE" id="PS50895">
    <property type="entry name" value="SURF1"/>
    <property type="match status" value="1"/>
</dbReference>
<dbReference type="PANTHER" id="PTHR23427:SF2">
    <property type="entry name" value="SURFEIT LOCUS PROTEIN 1"/>
    <property type="match status" value="1"/>
</dbReference>
<comment type="subcellular location">
    <subcellularLocation>
        <location evidence="6">Cell membrane</location>
        <topology evidence="6">Multi-pass membrane protein</topology>
    </subcellularLocation>
    <subcellularLocation>
        <location evidence="1">Membrane</location>
    </subcellularLocation>
</comment>
<evidence type="ECO:0000256" key="1">
    <source>
        <dbReference type="ARBA" id="ARBA00004370"/>
    </source>
</evidence>
<dbReference type="InterPro" id="IPR045214">
    <property type="entry name" value="Surf1/Surf4"/>
</dbReference>
<keyword evidence="4 6" id="KW-1133">Transmembrane helix</keyword>
<evidence type="ECO:0000313" key="8">
    <source>
        <dbReference type="Proteomes" id="UP000536442"/>
    </source>
</evidence>
<dbReference type="CDD" id="cd06662">
    <property type="entry name" value="SURF1"/>
    <property type="match status" value="1"/>
</dbReference>
<sequence length="245" mass="26862">MAEAKRNPKKFHADWRLMVFAGALLPLLLGLGIWQLNRAEEKQVLIEQWQQEAGDPDWPEQVASGLVNGRPVTVTGVFGEHSWLLDNRTRDGMAGYEVLTDFYPLKGPPVVINRGWVAAPRTRDRLPDVAPPEGIFSLTGRISPYPEPPVLSANPGPAEGWPRRVQALPGAVAKAEISQLPGAVIRLQGSEQPGAYRADWKPDLMGPQTHYGYATQWFALAVVLAILSVVASYRKTGPDNDNNDG</sequence>
<dbReference type="AlphaFoldDB" id="A0A851I1S7"/>
<evidence type="ECO:0000313" key="7">
    <source>
        <dbReference type="EMBL" id="NWN92068.1"/>
    </source>
</evidence>
<dbReference type="Pfam" id="PF02104">
    <property type="entry name" value="SURF1"/>
    <property type="match status" value="1"/>
</dbReference>
<reference evidence="7 8" key="1">
    <citation type="submission" date="2020-03" db="EMBL/GenBank/DDBJ databases">
        <title>Metagenomic, metatranscriptomic, and metabolomic analyses revealed the key microbes and metabolic features during the fermentation of ganjang, Korean traditional soy sauce.</title>
        <authorList>
            <person name="Chun B.H."/>
            <person name="Jeon C.O."/>
        </authorList>
    </citation>
    <scope>NUCLEOTIDE SEQUENCE [LARGE SCALE GENOMIC DNA]</scope>
    <source>
        <strain evidence="7 8">KG14</strain>
    </source>
</reference>
<feature type="transmembrane region" description="Helical" evidence="6">
    <location>
        <begin position="15"/>
        <end position="34"/>
    </location>
</feature>
<comment type="similarity">
    <text evidence="2 6">Belongs to the SURF1 family.</text>
</comment>
<comment type="caution">
    <text evidence="7">The sequence shown here is derived from an EMBL/GenBank/DDBJ whole genome shotgun (WGS) entry which is preliminary data.</text>
</comment>
<dbReference type="EMBL" id="JABEVQ010000005">
    <property type="protein sequence ID" value="NWN92068.1"/>
    <property type="molecule type" value="Genomic_DNA"/>
</dbReference>
<evidence type="ECO:0000256" key="5">
    <source>
        <dbReference type="ARBA" id="ARBA00023136"/>
    </source>
</evidence>
<dbReference type="GO" id="GO:0005886">
    <property type="term" value="C:plasma membrane"/>
    <property type="evidence" value="ECO:0007669"/>
    <property type="project" value="UniProtKB-SubCell"/>
</dbReference>
<evidence type="ECO:0000256" key="4">
    <source>
        <dbReference type="ARBA" id="ARBA00022989"/>
    </source>
</evidence>
<dbReference type="InterPro" id="IPR002994">
    <property type="entry name" value="Surf1/Shy1"/>
</dbReference>
<keyword evidence="8" id="KW-1185">Reference proteome</keyword>
<accession>A0A851I1S7</accession>